<dbReference type="PANTHER" id="PTHR43477">
    <property type="entry name" value="DIHYDROANTICAPSIN 7-DEHYDROGENASE"/>
    <property type="match status" value="1"/>
</dbReference>
<dbReference type="SUPFAM" id="SSF51735">
    <property type="entry name" value="NAD(P)-binding Rossmann-fold domains"/>
    <property type="match status" value="1"/>
</dbReference>
<comment type="similarity">
    <text evidence="1">Belongs to the short-chain dehydrogenases/reductases (SDR) family.</text>
</comment>
<evidence type="ECO:0000256" key="2">
    <source>
        <dbReference type="ARBA" id="ARBA00023002"/>
    </source>
</evidence>
<protein>
    <submittedName>
        <fullName evidence="3">NAD(P)-dependent dehydrogenase, short-chain alcohol dehydrogenase family</fullName>
    </submittedName>
</protein>
<accession>A0A1H3U7X3</accession>
<dbReference type="InterPro" id="IPR051122">
    <property type="entry name" value="SDR_DHRS6-like"/>
</dbReference>
<dbReference type="Proteomes" id="UP000182902">
    <property type="component" value="Unassembled WGS sequence"/>
</dbReference>
<dbReference type="CDD" id="cd05233">
    <property type="entry name" value="SDR_c"/>
    <property type="match status" value="1"/>
</dbReference>
<dbReference type="PANTHER" id="PTHR43477:SF1">
    <property type="entry name" value="DIHYDROANTICAPSIN 7-DEHYDROGENASE"/>
    <property type="match status" value="1"/>
</dbReference>
<name>A0A1H3U7X3_9PSED</name>
<proteinExistence type="inferred from homology"/>
<gene>
    <name evidence="3" type="ORF">SAMN05216247_11393</name>
</gene>
<evidence type="ECO:0000313" key="4">
    <source>
        <dbReference type="Proteomes" id="UP000182902"/>
    </source>
</evidence>
<sequence length="257" mass="27303">MSSEVIDQNQNAVPSLSLRGKRVVVVGGKTGMGLGIAQAAHAAGASVTVASRRITSLQERPDLADFEQISLDIRNEADVREAFNRIGAFDHLAITAAPDFGTWGAFMDADMQGVRSYIEGKFLGSWACARYAVPHLRAGGTITFLTGGSAVRPKLGFTAPTSAFIAVEALAGSLALELAPIRVNTIRPGFVDTDMWSVLPADQREGLREKVRQNFPARLAGTAADIAHAALFLMTNRYMTGTVIEVSGGENLVPSVM</sequence>
<dbReference type="InterPro" id="IPR002347">
    <property type="entry name" value="SDR_fam"/>
</dbReference>
<dbReference type="Gene3D" id="3.40.50.720">
    <property type="entry name" value="NAD(P)-binding Rossmann-like Domain"/>
    <property type="match status" value="1"/>
</dbReference>
<dbReference type="Pfam" id="PF13561">
    <property type="entry name" value="adh_short_C2"/>
    <property type="match status" value="1"/>
</dbReference>
<dbReference type="AlphaFoldDB" id="A0A1H3U7X3"/>
<organism evidence="3 4">
    <name type="scientific">Pseudomonas salomonii</name>
    <dbReference type="NCBI Taxonomy" id="191391"/>
    <lineage>
        <taxon>Bacteria</taxon>
        <taxon>Pseudomonadati</taxon>
        <taxon>Pseudomonadota</taxon>
        <taxon>Gammaproteobacteria</taxon>
        <taxon>Pseudomonadales</taxon>
        <taxon>Pseudomonadaceae</taxon>
        <taxon>Pseudomonas</taxon>
    </lineage>
</organism>
<dbReference type="GO" id="GO:0016491">
    <property type="term" value="F:oxidoreductase activity"/>
    <property type="evidence" value="ECO:0007669"/>
    <property type="project" value="UniProtKB-KW"/>
</dbReference>
<reference evidence="3 4" key="1">
    <citation type="submission" date="2016-10" db="EMBL/GenBank/DDBJ databases">
        <authorList>
            <person name="de Groot N.N."/>
        </authorList>
    </citation>
    <scope>NUCLEOTIDE SEQUENCE [LARGE SCALE GENOMIC DNA]</scope>
    <source>
        <strain evidence="3 4">ICMP 14252</strain>
    </source>
</reference>
<dbReference type="RefSeq" id="WP_069786490.1">
    <property type="nucleotide sequence ID" value="NZ_FNOX01000013.1"/>
</dbReference>
<evidence type="ECO:0000313" key="3">
    <source>
        <dbReference type="EMBL" id="SDZ58550.1"/>
    </source>
</evidence>
<dbReference type="EMBL" id="FNOX01000013">
    <property type="protein sequence ID" value="SDZ58550.1"/>
    <property type="molecule type" value="Genomic_DNA"/>
</dbReference>
<dbReference type="PRINTS" id="PR00081">
    <property type="entry name" value="GDHRDH"/>
</dbReference>
<keyword evidence="2" id="KW-0560">Oxidoreductase</keyword>
<evidence type="ECO:0000256" key="1">
    <source>
        <dbReference type="ARBA" id="ARBA00006484"/>
    </source>
</evidence>
<dbReference type="InterPro" id="IPR036291">
    <property type="entry name" value="NAD(P)-bd_dom_sf"/>
</dbReference>